<organism evidence="1">
    <name type="scientific">viral metagenome</name>
    <dbReference type="NCBI Taxonomy" id="1070528"/>
    <lineage>
        <taxon>unclassified sequences</taxon>
        <taxon>metagenomes</taxon>
        <taxon>organismal metagenomes</taxon>
    </lineage>
</organism>
<dbReference type="AlphaFoldDB" id="A0A6C0EJ40"/>
<dbReference type="EMBL" id="MN738871">
    <property type="protein sequence ID" value="QHT29196.1"/>
    <property type="molecule type" value="Genomic_DNA"/>
</dbReference>
<evidence type="ECO:0000313" key="1">
    <source>
        <dbReference type="EMBL" id="QHT29196.1"/>
    </source>
</evidence>
<evidence type="ECO:0008006" key="2">
    <source>
        <dbReference type="Google" id="ProtNLM"/>
    </source>
</evidence>
<protein>
    <recommendedName>
        <fullName evidence="2">N-formylglutamate amidohydrolase</fullName>
    </recommendedName>
</protein>
<proteinExistence type="predicted"/>
<name>A0A6C0EJ40_9ZZZZ</name>
<dbReference type="Gene3D" id="3.40.630.40">
    <property type="entry name" value="Zn-dependent exopeptidases"/>
    <property type="match status" value="1"/>
</dbReference>
<reference evidence="1" key="1">
    <citation type="journal article" date="2020" name="Nature">
        <title>Giant virus diversity and host interactions through global metagenomics.</title>
        <authorList>
            <person name="Schulz F."/>
            <person name="Roux S."/>
            <person name="Paez-Espino D."/>
            <person name="Jungbluth S."/>
            <person name="Walsh D.A."/>
            <person name="Denef V.J."/>
            <person name="McMahon K.D."/>
            <person name="Konstantinidis K.T."/>
            <person name="Eloe-Fadrosh E.A."/>
            <person name="Kyrpides N.C."/>
            <person name="Woyke T."/>
        </authorList>
    </citation>
    <scope>NUCLEOTIDE SEQUENCE</scope>
    <source>
        <strain evidence="1">GVMAG-M-3300001351-8</strain>
    </source>
</reference>
<accession>A0A6C0EJ40</accession>
<dbReference type="SUPFAM" id="SSF53187">
    <property type="entry name" value="Zn-dependent exopeptidases"/>
    <property type="match status" value="1"/>
</dbReference>
<sequence length="249" mass="29270">MKYFYGQIPIILCCSHNGKLKLDIPIRSGKNSIIKNDQYTVPLSNNIIDQIYKTIGVKPYYIYNTVHRKYLDLNRACNVGAETKISKKYWDEFHTILSDLIEHCIERHKHCLLLDLHGNNQTENSIQLGYGISKKCVLNYKDLDKSTLKNLNQFYDPKSLIYMENSLSFGFRQFDVFPKSIINKLGTQLYYDGGYIIKTYSEKYNIDSIQIEISKNLRKENLEQLSTEFAKSIILFYFINYYPIFLKNN</sequence>